<organism evidence="1 2">
    <name type="scientific">Azotobacter beijerinckii</name>
    <dbReference type="NCBI Taxonomy" id="170623"/>
    <lineage>
        <taxon>Bacteria</taxon>
        <taxon>Pseudomonadati</taxon>
        <taxon>Pseudomonadota</taxon>
        <taxon>Gammaproteobacteria</taxon>
        <taxon>Pseudomonadales</taxon>
        <taxon>Pseudomonadaceae</taxon>
        <taxon>Azotobacter</taxon>
    </lineage>
</organism>
<evidence type="ECO:0008006" key="3">
    <source>
        <dbReference type="Google" id="ProtNLM"/>
    </source>
</evidence>
<name>A0A1H9QPC3_9GAMM</name>
<reference evidence="1 2" key="1">
    <citation type="submission" date="2016-10" db="EMBL/GenBank/DDBJ databases">
        <authorList>
            <person name="de Groot N.N."/>
        </authorList>
    </citation>
    <scope>NUCLEOTIDE SEQUENCE [LARGE SCALE GENOMIC DNA]</scope>
    <source>
        <strain evidence="1 2">DSM 378</strain>
    </source>
</reference>
<dbReference type="Proteomes" id="UP000199267">
    <property type="component" value="Unassembled WGS sequence"/>
</dbReference>
<evidence type="ECO:0000313" key="2">
    <source>
        <dbReference type="Proteomes" id="UP000199267"/>
    </source>
</evidence>
<gene>
    <name evidence="1" type="ORF">SAMN04244573_03995</name>
</gene>
<accession>A0A1H9QPC3</accession>
<dbReference type="AlphaFoldDB" id="A0A1H9QPC3"/>
<evidence type="ECO:0000313" key="1">
    <source>
        <dbReference type="EMBL" id="SER62431.1"/>
    </source>
</evidence>
<dbReference type="EMBL" id="FOFJ01000068">
    <property type="protein sequence ID" value="SER62431.1"/>
    <property type="molecule type" value="Genomic_DNA"/>
</dbReference>
<sequence>MRRLTNNDYYDDLFVLEKMPTTCLLCTDGELDELGHIIPKLALRWLKKASKSNSFYFDNNPKLKMSDTPAFRMMCNSCEDKLSKFEKDFTDNYFKRYYKRQPVSELRDELYIFAISVAWRLIVSTERLKDTQPEIKQYTRAYSSLEIRMRKFLNTNYPRCDIGVYVFSADEIFNNLQEEQIKRNILLHSIRHGLKAHNIYNKDGTFLISNSQVPTLFFKIGFYYFFVVEAGYFNKAQFSIKSIKSSTKYELFDVKYTPDFLGFMDWLMDYGLFEVDVQSLPPKNYDRRNYY</sequence>
<protein>
    <recommendedName>
        <fullName evidence="3">HNH endonuclease</fullName>
    </recommendedName>
</protein>
<dbReference type="RefSeq" id="WP_143068563.1">
    <property type="nucleotide sequence ID" value="NZ_FOFJ01000068.1"/>
</dbReference>
<proteinExistence type="predicted"/>